<dbReference type="SMART" id="SM00388">
    <property type="entry name" value="HisKA"/>
    <property type="match status" value="1"/>
</dbReference>
<sequence>MSQTSRVDSESESAEPTKATPPGNDTSMEQVLQFISRLKADEANVRYPVGQGPLAPVIQALNGLAADIDSRRSSTTDAFGIHALVRQAPSTMIAYDTEHRIRFINSIPPGVSSEEIVGRSAYDWIAPHDVERVRGFFQKVLETGEPVEYETQSTPEVGNAWFSVRLGPVRSGSEIVGLTLITTDVTAQKLAQLRLEESLRRLEQSNRELESFASVASHDLQEPLRKIQSFGERLKSTAAEVLSPEARDYLERMQNAATRMRRLIDDLLAFSRVSSKAQPFVPVNLSNIAGDVVGDLEVAIEQAGATVTVGPLPTLKADPTQMRQLLQNLLSNALKFRQENVPPRVNVQATVDAKQKRCELRVEDNGIGFDEKYLGRIFNLFQRLHGQGKYAGTGIGLAICRKIVERHGGTISASSVPGQGATFIVSLPLEPPQSV</sequence>
<dbReference type="CDD" id="cd00130">
    <property type="entry name" value="PAS"/>
    <property type="match status" value="1"/>
</dbReference>
<dbReference type="PANTHER" id="PTHR42878">
    <property type="entry name" value="TWO-COMPONENT HISTIDINE KINASE"/>
    <property type="match status" value="1"/>
</dbReference>
<dbReference type="EC" id="2.7.13.3" evidence="2"/>
<dbReference type="PROSITE" id="PS50109">
    <property type="entry name" value="HIS_KIN"/>
    <property type="match status" value="1"/>
</dbReference>
<evidence type="ECO:0000256" key="7">
    <source>
        <dbReference type="SAM" id="MobiDB-lite"/>
    </source>
</evidence>
<dbReference type="InterPro" id="IPR003661">
    <property type="entry name" value="HisK_dim/P_dom"/>
</dbReference>
<dbReference type="PROSITE" id="PS50112">
    <property type="entry name" value="PAS"/>
    <property type="match status" value="1"/>
</dbReference>
<comment type="caution">
    <text evidence="10">The sequence shown here is derived from an EMBL/GenBank/DDBJ whole genome shotgun (WGS) entry which is preliminary data.</text>
</comment>
<evidence type="ECO:0000256" key="5">
    <source>
        <dbReference type="ARBA" id="ARBA00022777"/>
    </source>
</evidence>
<evidence type="ECO:0000313" key="10">
    <source>
        <dbReference type="EMBL" id="MDY7231403.1"/>
    </source>
</evidence>
<evidence type="ECO:0000256" key="3">
    <source>
        <dbReference type="ARBA" id="ARBA00022553"/>
    </source>
</evidence>
<feature type="region of interest" description="Disordered" evidence="7">
    <location>
        <begin position="1"/>
        <end position="26"/>
    </location>
</feature>
<proteinExistence type="predicted"/>
<dbReference type="SUPFAM" id="SSF55874">
    <property type="entry name" value="ATPase domain of HSP90 chaperone/DNA topoisomerase II/histidine kinase"/>
    <property type="match status" value="1"/>
</dbReference>
<evidence type="ECO:0000313" key="11">
    <source>
        <dbReference type="Proteomes" id="UP001291309"/>
    </source>
</evidence>
<reference evidence="10 11" key="1">
    <citation type="submission" date="2023-12" db="EMBL/GenBank/DDBJ databases">
        <title>the genome sequence of Hyalangium sp. s54d21.</title>
        <authorList>
            <person name="Zhang X."/>
        </authorList>
    </citation>
    <scope>NUCLEOTIDE SEQUENCE [LARGE SCALE GENOMIC DNA]</scope>
    <source>
        <strain evidence="11">s54d21</strain>
    </source>
</reference>
<feature type="domain" description="PAS" evidence="9">
    <location>
        <begin position="110"/>
        <end position="144"/>
    </location>
</feature>
<dbReference type="InterPro" id="IPR004358">
    <property type="entry name" value="Sig_transdc_His_kin-like_C"/>
</dbReference>
<keyword evidence="6" id="KW-0472">Membrane</keyword>
<dbReference type="Pfam" id="PF00512">
    <property type="entry name" value="HisKA"/>
    <property type="match status" value="1"/>
</dbReference>
<protein>
    <recommendedName>
        <fullName evidence="2">histidine kinase</fullName>
        <ecNumber evidence="2">2.7.13.3</ecNumber>
    </recommendedName>
</protein>
<dbReference type="CDD" id="cd00082">
    <property type="entry name" value="HisKA"/>
    <property type="match status" value="1"/>
</dbReference>
<comment type="catalytic activity">
    <reaction evidence="1">
        <text>ATP + protein L-histidine = ADP + protein N-phospho-L-histidine.</text>
        <dbReference type="EC" id="2.7.13.3"/>
    </reaction>
</comment>
<dbReference type="NCBIfam" id="TIGR00229">
    <property type="entry name" value="sensory_box"/>
    <property type="match status" value="1"/>
</dbReference>
<dbReference type="Pfam" id="PF08448">
    <property type="entry name" value="PAS_4"/>
    <property type="match status" value="1"/>
</dbReference>
<dbReference type="Gene3D" id="3.30.565.10">
    <property type="entry name" value="Histidine kinase-like ATPase, C-terminal domain"/>
    <property type="match status" value="1"/>
</dbReference>
<dbReference type="SMART" id="SM00387">
    <property type="entry name" value="HATPase_c"/>
    <property type="match status" value="1"/>
</dbReference>
<evidence type="ECO:0000259" key="9">
    <source>
        <dbReference type="PROSITE" id="PS50112"/>
    </source>
</evidence>
<dbReference type="Gene3D" id="3.30.450.20">
    <property type="entry name" value="PAS domain"/>
    <property type="match status" value="1"/>
</dbReference>
<dbReference type="SUPFAM" id="SSF55785">
    <property type="entry name" value="PYP-like sensor domain (PAS domain)"/>
    <property type="match status" value="1"/>
</dbReference>
<keyword evidence="3" id="KW-0597">Phosphoprotein</keyword>
<evidence type="ECO:0000256" key="4">
    <source>
        <dbReference type="ARBA" id="ARBA00022679"/>
    </source>
</evidence>
<dbReference type="RefSeq" id="WP_321550112.1">
    <property type="nucleotide sequence ID" value="NZ_JAXIVS010000014.1"/>
</dbReference>
<dbReference type="Pfam" id="PF02518">
    <property type="entry name" value="HATPase_c"/>
    <property type="match status" value="1"/>
</dbReference>
<dbReference type="InterPro" id="IPR035965">
    <property type="entry name" value="PAS-like_dom_sf"/>
</dbReference>
<keyword evidence="10" id="KW-0547">Nucleotide-binding</keyword>
<dbReference type="Gene3D" id="1.10.287.130">
    <property type="match status" value="1"/>
</dbReference>
<dbReference type="PANTHER" id="PTHR42878:SF15">
    <property type="entry name" value="BACTERIOPHYTOCHROME"/>
    <property type="match status" value="1"/>
</dbReference>
<keyword evidence="4" id="KW-0808">Transferase</keyword>
<feature type="domain" description="Histidine kinase" evidence="8">
    <location>
        <begin position="215"/>
        <end position="431"/>
    </location>
</feature>
<organism evidence="10 11">
    <name type="scientific">Hyalangium rubrum</name>
    <dbReference type="NCBI Taxonomy" id="3103134"/>
    <lineage>
        <taxon>Bacteria</taxon>
        <taxon>Pseudomonadati</taxon>
        <taxon>Myxococcota</taxon>
        <taxon>Myxococcia</taxon>
        <taxon>Myxococcales</taxon>
        <taxon>Cystobacterineae</taxon>
        <taxon>Archangiaceae</taxon>
        <taxon>Hyalangium</taxon>
    </lineage>
</organism>
<keyword evidence="10" id="KW-0067">ATP-binding</keyword>
<dbReference type="SUPFAM" id="SSF47384">
    <property type="entry name" value="Homodimeric domain of signal transducing histidine kinase"/>
    <property type="match status" value="1"/>
</dbReference>
<evidence type="ECO:0000256" key="1">
    <source>
        <dbReference type="ARBA" id="ARBA00000085"/>
    </source>
</evidence>
<keyword evidence="5" id="KW-0418">Kinase</keyword>
<dbReference type="InterPro" id="IPR005467">
    <property type="entry name" value="His_kinase_dom"/>
</dbReference>
<dbReference type="GO" id="GO:0005524">
    <property type="term" value="F:ATP binding"/>
    <property type="evidence" value="ECO:0007669"/>
    <property type="project" value="UniProtKB-KW"/>
</dbReference>
<dbReference type="InterPro" id="IPR000014">
    <property type="entry name" value="PAS"/>
</dbReference>
<dbReference type="InterPro" id="IPR013656">
    <property type="entry name" value="PAS_4"/>
</dbReference>
<evidence type="ECO:0000256" key="2">
    <source>
        <dbReference type="ARBA" id="ARBA00012438"/>
    </source>
</evidence>
<dbReference type="InterPro" id="IPR050351">
    <property type="entry name" value="BphY/WalK/GraS-like"/>
</dbReference>
<dbReference type="InterPro" id="IPR003594">
    <property type="entry name" value="HATPase_dom"/>
</dbReference>
<evidence type="ECO:0000259" key="8">
    <source>
        <dbReference type="PROSITE" id="PS50109"/>
    </source>
</evidence>
<dbReference type="InterPro" id="IPR036097">
    <property type="entry name" value="HisK_dim/P_sf"/>
</dbReference>
<gene>
    <name evidence="10" type="ORF">SYV04_33740</name>
</gene>
<evidence type="ECO:0000256" key="6">
    <source>
        <dbReference type="ARBA" id="ARBA00023136"/>
    </source>
</evidence>
<dbReference type="Proteomes" id="UP001291309">
    <property type="component" value="Unassembled WGS sequence"/>
</dbReference>
<dbReference type="InterPro" id="IPR036890">
    <property type="entry name" value="HATPase_C_sf"/>
</dbReference>
<keyword evidence="11" id="KW-1185">Reference proteome</keyword>
<dbReference type="EMBL" id="JAXIVS010000014">
    <property type="protein sequence ID" value="MDY7231403.1"/>
    <property type="molecule type" value="Genomic_DNA"/>
</dbReference>
<accession>A0ABU5HF24</accession>
<dbReference type="PRINTS" id="PR00344">
    <property type="entry name" value="BCTRLSENSOR"/>
</dbReference>
<name>A0ABU5HF24_9BACT</name>